<sequence>MELEVSEEPEARWRIPTLYLTTTLLSGPSLEQGKHAESSCPVTEFTFMSPQRGQGDAVVISNDKVVSIMTERTKVASTERSGGIRAGWAVVVVQVKAQWAGLNWEVEVGNRRCLWR</sequence>
<reference evidence="1 2" key="1">
    <citation type="journal article" date="2019" name="Nat. Ecol. Evol.">
        <title>Megaphylogeny resolves global patterns of mushroom evolution.</title>
        <authorList>
            <person name="Varga T."/>
            <person name="Krizsan K."/>
            <person name="Foldi C."/>
            <person name="Dima B."/>
            <person name="Sanchez-Garcia M."/>
            <person name="Sanchez-Ramirez S."/>
            <person name="Szollosi G.J."/>
            <person name="Szarkandi J.G."/>
            <person name="Papp V."/>
            <person name="Albert L."/>
            <person name="Andreopoulos W."/>
            <person name="Angelini C."/>
            <person name="Antonin V."/>
            <person name="Barry K.W."/>
            <person name="Bougher N.L."/>
            <person name="Buchanan P."/>
            <person name="Buyck B."/>
            <person name="Bense V."/>
            <person name="Catcheside P."/>
            <person name="Chovatia M."/>
            <person name="Cooper J."/>
            <person name="Damon W."/>
            <person name="Desjardin D."/>
            <person name="Finy P."/>
            <person name="Geml J."/>
            <person name="Haridas S."/>
            <person name="Hughes K."/>
            <person name="Justo A."/>
            <person name="Karasinski D."/>
            <person name="Kautmanova I."/>
            <person name="Kiss B."/>
            <person name="Kocsube S."/>
            <person name="Kotiranta H."/>
            <person name="LaButti K.M."/>
            <person name="Lechner B.E."/>
            <person name="Liimatainen K."/>
            <person name="Lipzen A."/>
            <person name="Lukacs Z."/>
            <person name="Mihaltcheva S."/>
            <person name="Morgado L.N."/>
            <person name="Niskanen T."/>
            <person name="Noordeloos M.E."/>
            <person name="Ohm R.A."/>
            <person name="Ortiz-Santana B."/>
            <person name="Ovrebo C."/>
            <person name="Racz N."/>
            <person name="Riley R."/>
            <person name="Savchenko A."/>
            <person name="Shiryaev A."/>
            <person name="Soop K."/>
            <person name="Spirin V."/>
            <person name="Szebenyi C."/>
            <person name="Tomsovsky M."/>
            <person name="Tulloss R.E."/>
            <person name="Uehling J."/>
            <person name="Grigoriev I.V."/>
            <person name="Vagvolgyi C."/>
            <person name="Papp T."/>
            <person name="Martin F.M."/>
            <person name="Miettinen O."/>
            <person name="Hibbett D.S."/>
            <person name="Nagy L.G."/>
        </authorList>
    </citation>
    <scope>NUCLEOTIDE SEQUENCE [LARGE SCALE GENOMIC DNA]</scope>
    <source>
        <strain evidence="1 2">FP101781</strain>
    </source>
</reference>
<dbReference type="AlphaFoldDB" id="A0A4Y7TET8"/>
<protein>
    <submittedName>
        <fullName evidence="1">Uncharacterized protein</fullName>
    </submittedName>
</protein>
<accession>A0A4Y7TET8</accession>
<name>A0A4Y7TET8_COPMI</name>
<keyword evidence="2" id="KW-1185">Reference proteome</keyword>
<dbReference type="Proteomes" id="UP000298030">
    <property type="component" value="Unassembled WGS sequence"/>
</dbReference>
<comment type="caution">
    <text evidence="1">The sequence shown here is derived from an EMBL/GenBank/DDBJ whole genome shotgun (WGS) entry which is preliminary data.</text>
</comment>
<organism evidence="1 2">
    <name type="scientific">Coprinellus micaceus</name>
    <name type="common">Glistening ink-cap mushroom</name>
    <name type="synonym">Coprinus micaceus</name>
    <dbReference type="NCBI Taxonomy" id="71717"/>
    <lineage>
        <taxon>Eukaryota</taxon>
        <taxon>Fungi</taxon>
        <taxon>Dikarya</taxon>
        <taxon>Basidiomycota</taxon>
        <taxon>Agaricomycotina</taxon>
        <taxon>Agaricomycetes</taxon>
        <taxon>Agaricomycetidae</taxon>
        <taxon>Agaricales</taxon>
        <taxon>Agaricineae</taxon>
        <taxon>Psathyrellaceae</taxon>
        <taxon>Coprinellus</taxon>
    </lineage>
</organism>
<evidence type="ECO:0000313" key="1">
    <source>
        <dbReference type="EMBL" id="TEB32693.1"/>
    </source>
</evidence>
<proteinExistence type="predicted"/>
<evidence type="ECO:0000313" key="2">
    <source>
        <dbReference type="Proteomes" id="UP000298030"/>
    </source>
</evidence>
<gene>
    <name evidence="1" type="ORF">FA13DRAFT_221520</name>
</gene>
<dbReference type="EMBL" id="QPFP01000014">
    <property type="protein sequence ID" value="TEB32693.1"/>
    <property type="molecule type" value="Genomic_DNA"/>
</dbReference>